<evidence type="ECO:0000313" key="2">
    <source>
        <dbReference type="Proteomes" id="UP001597393"/>
    </source>
</evidence>
<sequence length="238" mass="27172">MQLSKYISSESVQIQRSEISFADYNPRKISESAKKKLKANIKRLGVMGGIVWNETTRNIVGGHQKVKILDELHGYSPDENKNDYVLTVEKVKLSIKEEKEQNLFLNNKSAQGETDNDLLARMITDIDYDLAGLDTFDLQLAGIELPSSTDIADDVDPFETMRELEKVKSPAEKKQDIQSKKEAVREKAIDDMADRETYVTLLFKSAKAKEQFMHRFNFNPTDNIIQGETLDDMVEIVY</sequence>
<dbReference type="Proteomes" id="UP001597393">
    <property type="component" value="Unassembled WGS sequence"/>
</dbReference>
<gene>
    <name evidence="1" type="ORF">ACFSQ3_00170</name>
</gene>
<name>A0ABW5NGN3_9SPHI</name>
<reference evidence="2" key="1">
    <citation type="journal article" date="2019" name="Int. J. Syst. Evol. Microbiol.">
        <title>The Global Catalogue of Microorganisms (GCM) 10K type strain sequencing project: providing services to taxonomists for standard genome sequencing and annotation.</title>
        <authorList>
            <consortium name="The Broad Institute Genomics Platform"/>
            <consortium name="The Broad Institute Genome Sequencing Center for Infectious Disease"/>
            <person name="Wu L."/>
            <person name="Ma J."/>
        </authorList>
    </citation>
    <scope>NUCLEOTIDE SEQUENCE [LARGE SCALE GENOMIC DNA]</scope>
    <source>
        <strain evidence="2">KCTC 42248</strain>
    </source>
</reference>
<dbReference type="EMBL" id="JBHUMA010000003">
    <property type="protein sequence ID" value="MFD2597347.1"/>
    <property type="molecule type" value="Genomic_DNA"/>
</dbReference>
<organism evidence="1 2">
    <name type="scientific">Sphingobacterium corticis</name>
    <dbReference type="NCBI Taxonomy" id="1812823"/>
    <lineage>
        <taxon>Bacteria</taxon>
        <taxon>Pseudomonadati</taxon>
        <taxon>Bacteroidota</taxon>
        <taxon>Sphingobacteriia</taxon>
        <taxon>Sphingobacteriales</taxon>
        <taxon>Sphingobacteriaceae</taxon>
        <taxon>Sphingobacterium</taxon>
    </lineage>
</organism>
<evidence type="ECO:0008006" key="3">
    <source>
        <dbReference type="Google" id="ProtNLM"/>
    </source>
</evidence>
<keyword evidence="2" id="KW-1185">Reference proteome</keyword>
<protein>
    <recommendedName>
        <fullName evidence="3">DNA methylase</fullName>
    </recommendedName>
</protein>
<proteinExistence type="predicted"/>
<comment type="caution">
    <text evidence="1">The sequence shown here is derived from an EMBL/GenBank/DDBJ whole genome shotgun (WGS) entry which is preliminary data.</text>
</comment>
<dbReference type="RefSeq" id="WP_380866445.1">
    <property type="nucleotide sequence ID" value="NZ_JBHUMA010000003.1"/>
</dbReference>
<evidence type="ECO:0000313" key="1">
    <source>
        <dbReference type="EMBL" id="MFD2597347.1"/>
    </source>
</evidence>
<accession>A0ABW5NGN3</accession>